<accession>R7VG99</accession>
<keyword evidence="1" id="KW-0175">Coiled coil</keyword>
<gene>
    <name evidence="3" type="ORF">CAPTEDRAFT_204432</name>
</gene>
<dbReference type="PANTHER" id="PTHR47331">
    <property type="entry name" value="PHD-TYPE DOMAIN-CONTAINING PROTEIN"/>
    <property type="match status" value="1"/>
</dbReference>
<dbReference type="Pfam" id="PF18701">
    <property type="entry name" value="DUF5641"/>
    <property type="match status" value="1"/>
</dbReference>
<evidence type="ECO:0000313" key="5">
    <source>
        <dbReference type="Proteomes" id="UP000014760"/>
    </source>
</evidence>
<evidence type="ECO:0000259" key="2">
    <source>
        <dbReference type="Pfam" id="PF18701"/>
    </source>
</evidence>
<sequence length="227" mass="26324">MDNREIDHLPNKMRNMSRLDTSSLHTFMYKAMAIMNNRPIASHNSNQSDDPEILCPNNVLTTKPQVVLLPPGAFVKEDVYLATRWRRVQHLLQESWRKWSKEYLLNQQKPHKWTQTCTPLPTLDSETFALFFIEALRDKSAIAALTEANKSNTNEIADMVILKLGTRVKYLEEELKSTKKELKEVREMVNELEGKADDQEQYSRRTSIRITGLPENNDENVPDLVIL</sequence>
<reference evidence="5" key="1">
    <citation type="submission" date="2012-12" db="EMBL/GenBank/DDBJ databases">
        <authorList>
            <person name="Hellsten U."/>
            <person name="Grimwood J."/>
            <person name="Chapman J.A."/>
            <person name="Shapiro H."/>
            <person name="Aerts A."/>
            <person name="Otillar R.P."/>
            <person name="Terry A.Y."/>
            <person name="Boore J.L."/>
            <person name="Simakov O."/>
            <person name="Marletaz F."/>
            <person name="Cho S.-J."/>
            <person name="Edsinger-Gonzales E."/>
            <person name="Havlak P."/>
            <person name="Kuo D.-H."/>
            <person name="Larsson T."/>
            <person name="Lv J."/>
            <person name="Arendt D."/>
            <person name="Savage R."/>
            <person name="Osoegawa K."/>
            <person name="de Jong P."/>
            <person name="Lindberg D.R."/>
            <person name="Seaver E.C."/>
            <person name="Weisblat D.A."/>
            <person name="Putnam N.H."/>
            <person name="Grigoriev I.V."/>
            <person name="Rokhsar D.S."/>
        </authorList>
    </citation>
    <scope>NUCLEOTIDE SEQUENCE</scope>
    <source>
        <strain evidence="5">I ESC-2004</strain>
    </source>
</reference>
<dbReference type="EMBL" id="AMQN01004774">
    <property type="status" value="NOT_ANNOTATED_CDS"/>
    <property type="molecule type" value="Genomic_DNA"/>
</dbReference>
<evidence type="ECO:0000313" key="3">
    <source>
        <dbReference type="EMBL" id="ELU14690.1"/>
    </source>
</evidence>
<dbReference type="PANTHER" id="PTHR47331:SF5">
    <property type="entry name" value="RIBONUCLEASE H"/>
    <property type="match status" value="1"/>
</dbReference>
<dbReference type="AlphaFoldDB" id="R7VG99"/>
<dbReference type="EMBL" id="KB294357">
    <property type="protein sequence ID" value="ELU14690.1"/>
    <property type="molecule type" value="Genomic_DNA"/>
</dbReference>
<dbReference type="Proteomes" id="UP000014760">
    <property type="component" value="Unassembled WGS sequence"/>
</dbReference>
<dbReference type="EMBL" id="AMQN01004773">
    <property type="status" value="NOT_ANNOTATED_CDS"/>
    <property type="molecule type" value="Genomic_DNA"/>
</dbReference>
<dbReference type="STRING" id="283909.R7VG99"/>
<feature type="domain" description="DUF5641" evidence="2">
    <location>
        <begin position="83"/>
        <end position="119"/>
    </location>
</feature>
<keyword evidence="5" id="KW-1185">Reference proteome</keyword>
<protein>
    <recommendedName>
        <fullName evidence="2">DUF5641 domain-containing protein</fullName>
    </recommendedName>
</protein>
<dbReference type="HOGENOM" id="CLU_1220709_0_0_1"/>
<dbReference type="OrthoDB" id="10050666at2759"/>
<reference evidence="3 5" key="2">
    <citation type="journal article" date="2013" name="Nature">
        <title>Insights into bilaterian evolution from three spiralian genomes.</title>
        <authorList>
            <person name="Simakov O."/>
            <person name="Marletaz F."/>
            <person name="Cho S.J."/>
            <person name="Edsinger-Gonzales E."/>
            <person name="Havlak P."/>
            <person name="Hellsten U."/>
            <person name="Kuo D.H."/>
            <person name="Larsson T."/>
            <person name="Lv J."/>
            <person name="Arendt D."/>
            <person name="Savage R."/>
            <person name="Osoegawa K."/>
            <person name="de Jong P."/>
            <person name="Grimwood J."/>
            <person name="Chapman J.A."/>
            <person name="Shapiro H."/>
            <person name="Aerts A."/>
            <person name="Otillar R.P."/>
            <person name="Terry A.Y."/>
            <person name="Boore J.L."/>
            <person name="Grigoriev I.V."/>
            <person name="Lindberg D.R."/>
            <person name="Seaver E.C."/>
            <person name="Weisblat D.A."/>
            <person name="Putnam N.H."/>
            <person name="Rokhsar D.S."/>
        </authorList>
    </citation>
    <scope>NUCLEOTIDE SEQUENCE</scope>
    <source>
        <strain evidence="3 5">I ESC-2004</strain>
    </source>
</reference>
<dbReference type="EnsemblMetazoa" id="CapteT204432">
    <property type="protein sequence ID" value="CapteP204432"/>
    <property type="gene ID" value="CapteG204432"/>
</dbReference>
<evidence type="ECO:0000313" key="4">
    <source>
        <dbReference type="EnsemblMetazoa" id="CapteP204432"/>
    </source>
</evidence>
<name>R7VG99_CAPTE</name>
<proteinExistence type="predicted"/>
<dbReference type="InterPro" id="IPR040676">
    <property type="entry name" value="DUF5641"/>
</dbReference>
<reference evidence="4" key="3">
    <citation type="submission" date="2015-06" db="UniProtKB">
        <authorList>
            <consortium name="EnsemblMetazoa"/>
        </authorList>
    </citation>
    <scope>IDENTIFICATION</scope>
</reference>
<organism evidence="3">
    <name type="scientific">Capitella teleta</name>
    <name type="common">Polychaete worm</name>
    <dbReference type="NCBI Taxonomy" id="283909"/>
    <lineage>
        <taxon>Eukaryota</taxon>
        <taxon>Metazoa</taxon>
        <taxon>Spiralia</taxon>
        <taxon>Lophotrochozoa</taxon>
        <taxon>Annelida</taxon>
        <taxon>Polychaeta</taxon>
        <taxon>Sedentaria</taxon>
        <taxon>Scolecida</taxon>
        <taxon>Capitellidae</taxon>
        <taxon>Capitella</taxon>
    </lineage>
</organism>
<evidence type="ECO:0000256" key="1">
    <source>
        <dbReference type="SAM" id="Coils"/>
    </source>
</evidence>
<feature type="coiled-coil region" evidence="1">
    <location>
        <begin position="168"/>
        <end position="202"/>
    </location>
</feature>